<comment type="catalytic activity">
    <reaction evidence="7 9">
        <text>D-threo-isocitrate + NADP(+) = 2-oxoglutarate + CO2 + NADPH</text>
        <dbReference type="Rhea" id="RHEA:19629"/>
        <dbReference type="ChEBI" id="CHEBI:15562"/>
        <dbReference type="ChEBI" id="CHEBI:16526"/>
        <dbReference type="ChEBI" id="CHEBI:16810"/>
        <dbReference type="ChEBI" id="CHEBI:57783"/>
        <dbReference type="ChEBI" id="CHEBI:58349"/>
        <dbReference type="EC" id="1.1.1.42"/>
    </reaction>
</comment>
<feature type="binding site" evidence="13">
    <location>
        <begin position="84"/>
        <end position="89"/>
    </location>
    <ligand>
        <name>NADP(+)</name>
        <dbReference type="ChEBI" id="CHEBI:58349"/>
    </ligand>
</feature>
<protein>
    <recommendedName>
        <fullName evidence="9">Isocitrate dehydrogenase [NADP]</fullName>
        <ecNumber evidence="9">1.1.1.42</ecNumber>
    </recommendedName>
    <alternativeName>
        <fullName evidence="9">Oxalosuccinate decarboxylase</fullName>
    </alternativeName>
</protein>
<feature type="site" description="Critical for catalysis" evidence="10">
    <location>
        <position position="257"/>
    </location>
</feature>
<feature type="binding site" evidence="12">
    <location>
        <position position="554"/>
    </location>
    <ligand>
        <name>Mg(2+)</name>
        <dbReference type="ChEBI" id="CHEBI:18420"/>
    </ligand>
</feature>
<evidence type="ECO:0000256" key="4">
    <source>
        <dbReference type="ARBA" id="ARBA00022842"/>
    </source>
</evidence>
<keyword evidence="15" id="KW-1185">Reference proteome</keyword>
<proteinExistence type="inferred from homology"/>
<dbReference type="EC" id="1.1.1.42" evidence="9"/>
<name>A0A1I0DA68_THASX</name>
<evidence type="ECO:0000256" key="5">
    <source>
        <dbReference type="ARBA" id="ARBA00022857"/>
    </source>
</evidence>
<feature type="binding site" evidence="12">
    <location>
        <position position="550"/>
    </location>
    <ligand>
        <name>Mg(2+)</name>
        <dbReference type="ChEBI" id="CHEBI:18420"/>
    </ligand>
</feature>
<reference evidence="14 15" key="1">
    <citation type="submission" date="2016-10" db="EMBL/GenBank/DDBJ databases">
        <authorList>
            <person name="de Groot N.N."/>
        </authorList>
    </citation>
    <scope>NUCLEOTIDE SEQUENCE [LARGE SCALE GENOMIC DNA]</scope>
    <source>
        <strain evidence="14 15">DSM 19706</strain>
    </source>
</reference>
<keyword evidence="4 12" id="KW-0460">Magnesium</keyword>
<dbReference type="InterPro" id="IPR004436">
    <property type="entry name" value="Isocitrate_DH_NADP_mono"/>
</dbReference>
<dbReference type="Proteomes" id="UP000199308">
    <property type="component" value="Unassembled WGS sequence"/>
</dbReference>
<evidence type="ECO:0000256" key="1">
    <source>
        <dbReference type="ARBA" id="ARBA00022435"/>
    </source>
</evidence>
<accession>A0A1I0DA68</accession>
<dbReference type="NCBIfam" id="TIGR00178">
    <property type="entry name" value="monomer_idh"/>
    <property type="match status" value="1"/>
</dbReference>
<feature type="binding site" evidence="11">
    <location>
        <position position="147"/>
    </location>
    <ligand>
        <name>D-threo-isocitrate</name>
        <dbReference type="ChEBI" id="CHEBI:15562"/>
    </ligand>
</feature>
<feature type="site" description="Critical for catalysis" evidence="10">
    <location>
        <position position="422"/>
    </location>
</feature>
<gene>
    <name evidence="14" type="ORF">SAMN05660429_01435</name>
</gene>
<keyword evidence="1 9" id="KW-0329">Glyoxylate bypass</keyword>
<evidence type="ECO:0000256" key="3">
    <source>
        <dbReference type="ARBA" id="ARBA00022723"/>
    </source>
</evidence>
<dbReference type="GO" id="GO:0004450">
    <property type="term" value="F:isocitrate dehydrogenase (NADP+) activity"/>
    <property type="evidence" value="ECO:0007669"/>
    <property type="project" value="UniProtKB-EC"/>
</dbReference>
<dbReference type="PANTHER" id="PTHR36999:SF1">
    <property type="entry name" value="ISOCITRATE DEHYDROGENASE (NADP(+))"/>
    <property type="match status" value="1"/>
</dbReference>
<comment type="similarity">
    <text evidence="8 9">Belongs to the monomeric-type IDH family.</text>
</comment>
<dbReference type="RefSeq" id="WP_093328833.1">
    <property type="nucleotide sequence ID" value="NZ_AP027363.1"/>
</dbReference>
<feature type="binding site" evidence="13">
    <location>
        <position position="137"/>
    </location>
    <ligand>
        <name>NADP(+)</name>
        <dbReference type="ChEBI" id="CHEBI:58349"/>
    </ligand>
</feature>
<dbReference type="STRING" id="349064.SAMN05660429_01435"/>
<evidence type="ECO:0000256" key="6">
    <source>
        <dbReference type="ARBA" id="ARBA00023002"/>
    </source>
</evidence>
<evidence type="ECO:0000256" key="8">
    <source>
        <dbReference type="ARBA" id="ARBA00046318"/>
    </source>
</evidence>
<dbReference type="Gene3D" id="3.40.718.10">
    <property type="entry name" value="Isopropylmalate Dehydrogenase"/>
    <property type="match status" value="2"/>
</dbReference>
<dbReference type="PIRSF" id="PIRSF009407">
    <property type="entry name" value="IDH_monmr"/>
    <property type="match status" value="1"/>
</dbReference>
<feature type="binding site" evidence="11">
    <location>
        <position position="549"/>
    </location>
    <ligand>
        <name>D-threo-isocitrate</name>
        <dbReference type="ChEBI" id="CHEBI:15562"/>
    </ligand>
</feature>
<evidence type="ECO:0000256" key="11">
    <source>
        <dbReference type="PIRSR" id="PIRSR009407-2"/>
    </source>
</evidence>
<evidence type="ECO:0000256" key="13">
    <source>
        <dbReference type="PIRSR" id="PIRSR009407-4"/>
    </source>
</evidence>
<feature type="binding site" evidence="13">
    <location>
        <begin position="586"/>
        <end position="587"/>
    </location>
    <ligand>
        <name>NADP(+)</name>
        <dbReference type="ChEBI" id="CHEBI:58349"/>
    </ligand>
</feature>
<dbReference type="GO" id="GO:0006097">
    <property type="term" value="P:glyoxylate cycle"/>
    <property type="evidence" value="ECO:0007669"/>
    <property type="project" value="UniProtKB-KW"/>
</dbReference>
<feature type="binding site" evidence="13">
    <location>
        <position position="591"/>
    </location>
    <ligand>
        <name>NADP(+)</name>
        <dbReference type="ChEBI" id="CHEBI:58349"/>
    </ligand>
</feature>
<sequence>MSKDKATIIYTITDEAPALATQSLLPIIQAYTASSDIAVDTRDISLAGRIIANFPKYLTEEQRISDALAELGDMAKTPEANIIKLPNISASIPQMKAAIKELQDKGYALPDYPEEPQNEAEASIKYTYDKIKGSAVNPVLREGNSDRRAPASVKQYARKNPHSMGAWSADSTSHVASMSDGDFYSSEQSTTIAGEQSVNIEFVAQDGTVTTLKENIALQDKEIIDASVMNKAKLVEFFEAETEKAKNEDVLLSLHMKATMMKVSDPVIFGHAVKVYYASVFEKHAETFEQLGVDANNGIGDVYTKIARLSDEKRAEIEADLQAVYDSRPPLAMVDSDKGITNLHVPSDVIIDASMPAAIRSSGQMWGPDGKQKDTKYMIPDRNYAGVYQAVIEFCKEHGAFDPTTMGTVPNVGLMAQKAQEYGSHDKTFILDAAGTVRVVNGAGDALLSHDVEAGDIWRMCQVKDAPIKDWVKLAVNRARLSETPAVFWLDENRAHDAQLIKKVNEYLPMFDTDGLDLRILTPVEATKFSLTRIKDGKDTISVTGNVLRDYLTDLFPILELGTSAKMLSIVPLMNGGGLFETGAGGSAPKHVQQFEKENHLRWDSLGEFLALAASLEHLSNTQGVTKAKVLADALDKATGEFLDSNKSPSRKVGELDNRGSHFYLAMYWAQALATQAEDSELQATFAPVAQALVNQEAKIVAELNDAQGPAQDIAGYYAPDQALASKAMRPSETLNTILASLL</sequence>
<feature type="binding site" evidence="11">
    <location>
        <begin position="134"/>
        <end position="141"/>
    </location>
    <ligand>
        <name>substrate</name>
    </ligand>
</feature>
<dbReference type="AlphaFoldDB" id="A0A1I0DA68"/>
<evidence type="ECO:0000313" key="15">
    <source>
        <dbReference type="Proteomes" id="UP000199308"/>
    </source>
</evidence>
<feature type="binding site" evidence="12">
    <location>
        <position position="352"/>
    </location>
    <ligand>
        <name>Mg(2+)</name>
        <dbReference type="ChEBI" id="CHEBI:18420"/>
    </ligand>
</feature>
<evidence type="ECO:0000256" key="10">
    <source>
        <dbReference type="PIRSR" id="PIRSR009407-1"/>
    </source>
</evidence>
<keyword evidence="5 9" id="KW-0521">NADP</keyword>
<dbReference type="GO" id="GO:0046872">
    <property type="term" value="F:metal ion binding"/>
    <property type="evidence" value="ECO:0007669"/>
    <property type="project" value="UniProtKB-KW"/>
</dbReference>
<dbReference type="Pfam" id="PF03971">
    <property type="entry name" value="IDH"/>
    <property type="match status" value="1"/>
</dbReference>
<keyword evidence="6 9" id="KW-0560">Oxidoreductase</keyword>
<dbReference type="GO" id="GO:0006099">
    <property type="term" value="P:tricarboxylic acid cycle"/>
    <property type="evidence" value="ECO:0007669"/>
    <property type="project" value="UniProtKB-KW"/>
</dbReference>
<organism evidence="14 15">
    <name type="scientific">Thalassotalea agarivorans</name>
    <name type="common">Thalassomonas agarivorans</name>
    <dbReference type="NCBI Taxonomy" id="349064"/>
    <lineage>
        <taxon>Bacteria</taxon>
        <taxon>Pseudomonadati</taxon>
        <taxon>Pseudomonadota</taxon>
        <taxon>Gammaproteobacteria</taxon>
        <taxon>Alteromonadales</taxon>
        <taxon>Colwelliaceae</taxon>
        <taxon>Thalassotalea</taxon>
    </lineage>
</organism>
<feature type="binding site" evidence="13">
    <location>
        <position position="651"/>
    </location>
    <ligand>
        <name>NADP(+)</name>
        <dbReference type="ChEBI" id="CHEBI:58349"/>
    </ligand>
</feature>
<comment type="cofactor">
    <cofactor evidence="12">
        <name>Mg(2+)</name>
        <dbReference type="ChEBI" id="CHEBI:18420"/>
    </cofactor>
    <cofactor evidence="12">
        <name>Mn(2+)</name>
        <dbReference type="ChEBI" id="CHEBI:29035"/>
    </cofactor>
    <text evidence="12">Binds 1 Mg(2+) or Mn(2+) ion per subunit.</text>
</comment>
<evidence type="ECO:0000256" key="7">
    <source>
        <dbReference type="ARBA" id="ARBA00023554"/>
    </source>
</evidence>
<dbReference type="SUPFAM" id="SSF53659">
    <property type="entry name" value="Isocitrate/Isopropylmalate dehydrogenase-like"/>
    <property type="match status" value="1"/>
</dbReference>
<dbReference type="PANTHER" id="PTHR36999">
    <property type="entry name" value="ISOCITRATE DEHYDROGENASE [NADP]"/>
    <property type="match status" value="1"/>
</dbReference>
<keyword evidence="3 12" id="KW-0479">Metal-binding</keyword>
<evidence type="ECO:0000256" key="9">
    <source>
        <dbReference type="PIRNR" id="PIRNR009407"/>
    </source>
</evidence>
<dbReference type="EMBL" id="FOHK01000006">
    <property type="protein sequence ID" value="SET29168.1"/>
    <property type="molecule type" value="Genomic_DNA"/>
</dbReference>
<keyword evidence="2 9" id="KW-0816">Tricarboxylic acid cycle</keyword>
<evidence type="ECO:0000313" key="14">
    <source>
        <dbReference type="EMBL" id="SET29168.1"/>
    </source>
</evidence>
<feature type="binding site" evidence="13">
    <location>
        <begin position="602"/>
        <end position="604"/>
    </location>
    <ligand>
        <name>NADP(+)</name>
        <dbReference type="ChEBI" id="CHEBI:58349"/>
    </ligand>
</feature>
<evidence type="ECO:0000256" key="12">
    <source>
        <dbReference type="PIRSR" id="PIRSR009407-3"/>
    </source>
</evidence>
<dbReference type="OrthoDB" id="9807643at2"/>
<evidence type="ECO:0000256" key="2">
    <source>
        <dbReference type="ARBA" id="ARBA00022532"/>
    </source>
</evidence>